<protein>
    <recommendedName>
        <fullName evidence="4">Carbohydrate kinase FGGY C-terminal domain-containing protein</fullName>
    </recommendedName>
</protein>
<dbReference type="PANTHER" id="PTHR43095:SF5">
    <property type="entry name" value="XYLULOSE KINASE"/>
    <property type="match status" value="1"/>
</dbReference>
<dbReference type="PANTHER" id="PTHR43095">
    <property type="entry name" value="SUGAR KINASE"/>
    <property type="match status" value="1"/>
</dbReference>
<dbReference type="GO" id="GO:0016301">
    <property type="term" value="F:kinase activity"/>
    <property type="evidence" value="ECO:0007669"/>
    <property type="project" value="UniProtKB-KW"/>
</dbReference>
<keyword evidence="3" id="KW-0418">Kinase</keyword>
<comment type="similarity">
    <text evidence="1">Belongs to the FGGY kinase family.</text>
</comment>
<evidence type="ECO:0000256" key="2">
    <source>
        <dbReference type="ARBA" id="ARBA00022679"/>
    </source>
</evidence>
<dbReference type="AlphaFoldDB" id="A0A8S0FN59"/>
<accession>A0A8S0FN59</accession>
<dbReference type="InterPro" id="IPR018485">
    <property type="entry name" value="FGGY_C"/>
</dbReference>
<proteinExistence type="inferred from homology"/>
<dbReference type="Proteomes" id="UP000467488">
    <property type="component" value="Chromosome"/>
</dbReference>
<dbReference type="Gene3D" id="3.30.420.40">
    <property type="match status" value="1"/>
</dbReference>
<dbReference type="EMBL" id="AP022360">
    <property type="protein sequence ID" value="BBU81592.1"/>
    <property type="molecule type" value="Genomic_DNA"/>
</dbReference>
<evidence type="ECO:0000256" key="3">
    <source>
        <dbReference type="ARBA" id="ARBA00022777"/>
    </source>
</evidence>
<feature type="domain" description="Carbohydrate kinase FGGY C-terminal" evidence="4">
    <location>
        <begin position="16"/>
        <end position="132"/>
    </location>
</feature>
<evidence type="ECO:0000256" key="1">
    <source>
        <dbReference type="ARBA" id="ARBA00009156"/>
    </source>
</evidence>
<evidence type="ECO:0000259" key="4">
    <source>
        <dbReference type="Pfam" id="PF02782"/>
    </source>
</evidence>
<dbReference type="SUPFAM" id="SSF53067">
    <property type="entry name" value="Actin-like ATPase domain"/>
    <property type="match status" value="1"/>
</dbReference>
<evidence type="ECO:0000313" key="5">
    <source>
        <dbReference type="EMBL" id="BBU81592.1"/>
    </source>
</evidence>
<dbReference type="GO" id="GO:0005975">
    <property type="term" value="P:carbohydrate metabolic process"/>
    <property type="evidence" value="ECO:0007669"/>
    <property type="project" value="InterPro"/>
</dbReference>
<dbReference type="Pfam" id="PF02782">
    <property type="entry name" value="FGGY_C"/>
    <property type="match status" value="1"/>
</dbReference>
<keyword evidence="2" id="KW-0808">Transferase</keyword>
<reference evidence="5 6" key="1">
    <citation type="submission" date="2020-01" db="EMBL/GenBank/DDBJ databases">
        <title>Dynamics of blaIMP-6 dissemination in carbapenem resistant Enterobacteriacea isolated from regional surveillance in Osaka, Japan.</title>
        <authorList>
            <person name="Abe R."/>
            <person name="Akeda Y."/>
            <person name="Sugawara Y."/>
            <person name="Yamamoto N."/>
            <person name="Tomono K."/>
            <person name="Takeuchi D."/>
            <person name="Kawahara R."/>
            <person name="Hamada S."/>
        </authorList>
    </citation>
    <scope>NUCLEOTIDE SEQUENCE [LARGE SCALE GENOMIC DNA]</scope>
    <source>
        <strain evidence="5 6">E300</strain>
    </source>
</reference>
<dbReference type="InterPro" id="IPR050406">
    <property type="entry name" value="FGGY_Carb_Kinase"/>
</dbReference>
<name>A0A8S0FN59_ECOLX</name>
<evidence type="ECO:0000313" key="6">
    <source>
        <dbReference type="Proteomes" id="UP000467488"/>
    </source>
</evidence>
<dbReference type="InterPro" id="IPR043129">
    <property type="entry name" value="ATPase_NBD"/>
</dbReference>
<organism evidence="5 6">
    <name type="scientific">Escherichia coli</name>
    <dbReference type="NCBI Taxonomy" id="562"/>
    <lineage>
        <taxon>Bacteria</taxon>
        <taxon>Pseudomonadati</taxon>
        <taxon>Pseudomonadota</taxon>
        <taxon>Gammaproteobacteria</taxon>
        <taxon>Enterobacterales</taxon>
        <taxon>Enterobacteriaceae</taxon>
        <taxon>Escherichia</taxon>
    </lineage>
</organism>
<sequence>MPGICMTQRPEDLLNKKASCVPPGCNGLMTVLDWLTNPWEPYKRGIMIGFDSSMDYAWIYRSILESVALTLKNNYDNMCHEMNHFAKHVIITGGGSNSDLFMQIFADVFNLPARRNAINGCASLGAAINTAVGLGLYPDYTTAVDKMVRVKDIFIPIESNAKRYDAMNKGIFKDL</sequence>
<gene>
    <name evidence="5" type="ORF">EIMP300_29920</name>
</gene>